<protein>
    <submittedName>
        <fullName evidence="1">Hypothetical conserved protein</fullName>
    </submittedName>
</protein>
<dbReference type="EMBL" id="EZ424269">
    <property type="protein sequence ID" value="ADD20545.1"/>
    <property type="molecule type" value="mRNA"/>
</dbReference>
<evidence type="ECO:0000313" key="1">
    <source>
        <dbReference type="EMBL" id="ADD20545.1"/>
    </source>
</evidence>
<name>D3TS67_GLOMM</name>
<organism evidence="1">
    <name type="scientific">Glossina morsitans morsitans</name>
    <name type="common">Savannah tsetse fly</name>
    <dbReference type="NCBI Taxonomy" id="37546"/>
    <lineage>
        <taxon>Eukaryota</taxon>
        <taxon>Metazoa</taxon>
        <taxon>Ecdysozoa</taxon>
        <taxon>Arthropoda</taxon>
        <taxon>Hexapoda</taxon>
        <taxon>Insecta</taxon>
        <taxon>Pterygota</taxon>
        <taxon>Neoptera</taxon>
        <taxon>Endopterygota</taxon>
        <taxon>Diptera</taxon>
        <taxon>Brachycera</taxon>
        <taxon>Muscomorpha</taxon>
        <taxon>Hippoboscoidea</taxon>
        <taxon>Glossinidae</taxon>
        <taxon>Glossina</taxon>
    </lineage>
</organism>
<reference evidence="1" key="2">
    <citation type="submission" date="2010-01" db="EMBL/GenBank/DDBJ databases">
        <authorList>
            <consortium name="International Glossina Genome Initiative"/>
            <person name="da Silva J."/>
            <person name="Ribeiro J.M.C."/>
            <person name="Abbeele J.V."/>
            <person name="Attardo G."/>
            <person name="Hao Z."/>
            <person name="Haines L.R."/>
            <person name="Soares M.B."/>
            <person name="Berriman M."/>
            <person name="Aksoy S."/>
            <person name="Lehane M.J."/>
        </authorList>
    </citation>
    <scope>NUCLEOTIDE SEQUENCE</scope>
    <source>
        <tissue evidence="1">Salivary gland</tissue>
    </source>
</reference>
<reference evidence="1" key="1">
    <citation type="journal article" date="2010" name="BMC Genomics">
        <title>An insight into the sialome of Glossina morsitans morsitans.</title>
        <authorList>
            <person name="Alves-Silva J."/>
            <person name="Ribeiro J.M."/>
            <person name="Van Den Abbeele J."/>
            <person name="Attardo G."/>
            <person name="Hao Z."/>
            <person name="Haines L.R."/>
            <person name="Soares M.B."/>
            <person name="Berriman M."/>
            <person name="Aksoy S."/>
            <person name="Lehane M.J."/>
        </authorList>
    </citation>
    <scope>NUCLEOTIDE SEQUENCE</scope>
    <source>
        <tissue evidence="1">Salivary gland</tissue>
    </source>
</reference>
<accession>D3TS67</accession>
<dbReference type="AlphaFoldDB" id="D3TS67"/>
<sequence>MVYESGFSTRRTYSTRPVVTSYSVTYPVVTKVSRVYKTSYPIYSTTSYTRGSRVIASPVRIVTSPARVYTRVIRSPSPVRVVRTTRVVTTPDRYSSSYTYTSPTLYSYASPYIPTSYVSSYVPSTYVSSYTTPSSYVYTSTNTPSYYYTPISRLYTRSVTPVRVTTSPARITPSYLKRNLPLFGSRAISSYLGTEPYTVFHDEANRIRYKAQSLARDVHTPVTRYSRSTTPFPVIGYEPTSKLALDAYVSRITNPVRHVAKEVHKMSMYPEPARKYVGKSHLASVRICGNRSYDLRRPMFDSDRLRTDINLLSWYLRHPTVKSEKKVEVDEKVESVDTVCAAEVEA</sequence>
<proteinExistence type="evidence at transcript level"/>